<organism evidence="1 2">
    <name type="scientific">Rhodovibrio sodomensis</name>
    <dbReference type="NCBI Taxonomy" id="1088"/>
    <lineage>
        <taxon>Bacteria</taxon>
        <taxon>Pseudomonadati</taxon>
        <taxon>Pseudomonadota</taxon>
        <taxon>Alphaproteobacteria</taxon>
        <taxon>Rhodospirillales</taxon>
        <taxon>Rhodovibrionaceae</taxon>
        <taxon>Rhodovibrio</taxon>
    </lineage>
</organism>
<reference evidence="1 2" key="1">
    <citation type="journal article" date="2020" name="Microorganisms">
        <title>Osmotic Adaptation and Compatible Solute Biosynthesis of Phototrophic Bacteria as Revealed from Genome Analyses.</title>
        <authorList>
            <person name="Imhoff J.F."/>
            <person name="Rahn T."/>
            <person name="Kunzel S."/>
            <person name="Keller A."/>
            <person name="Neulinger S.C."/>
        </authorList>
    </citation>
    <scope>NUCLEOTIDE SEQUENCE [LARGE SCALE GENOMIC DNA]</scope>
    <source>
        <strain evidence="1 2">DSM 9895</strain>
    </source>
</reference>
<proteinExistence type="predicted"/>
<evidence type="ECO:0000313" key="1">
    <source>
        <dbReference type="EMBL" id="MBK1670498.1"/>
    </source>
</evidence>
<dbReference type="RefSeq" id="WP_200342860.1">
    <property type="nucleotide sequence ID" value="NZ_NRRL01000098.1"/>
</dbReference>
<dbReference type="EMBL" id="NRRL01000098">
    <property type="protein sequence ID" value="MBK1670498.1"/>
    <property type="molecule type" value="Genomic_DNA"/>
</dbReference>
<protein>
    <submittedName>
        <fullName evidence="1">Uncharacterized protein</fullName>
    </submittedName>
</protein>
<name>A0ABS1DJJ2_9PROT</name>
<evidence type="ECO:0000313" key="2">
    <source>
        <dbReference type="Proteomes" id="UP001296873"/>
    </source>
</evidence>
<comment type="caution">
    <text evidence="1">The sequence shown here is derived from an EMBL/GenBank/DDBJ whole genome shotgun (WGS) entry which is preliminary data.</text>
</comment>
<sequence length="121" mass="12989">MNDLALIVELCPVLRRLLEDQARAGETVRYRDLARSAEVPGPHTIHKTTQALEAITRADHAAGRPLIAALAVGRGNDGLPGPGFFQLLRELGRYDGPDSGEAARQAHAREVAAVIAAYRDA</sequence>
<gene>
    <name evidence="1" type="ORF">CKO28_20960</name>
</gene>
<keyword evidence="2" id="KW-1185">Reference proteome</keyword>
<dbReference type="Proteomes" id="UP001296873">
    <property type="component" value="Unassembled WGS sequence"/>
</dbReference>
<accession>A0ABS1DJJ2</accession>